<organism evidence="4 5">
    <name type="scientific">Croceitalea dokdonensis DOKDO 023</name>
    <dbReference type="NCBI Taxonomy" id="1300341"/>
    <lineage>
        <taxon>Bacteria</taxon>
        <taxon>Pseudomonadati</taxon>
        <taxon>Bacteroidota</taxon>
        <taxon>Flavobacteriia</taxon>
        <taxon>Flavobacteriales</taxon>
        <taxon>Flavobacteriaceae</taxon>
        <taxon>Croceitalea</taxon>
    </lineage>
</organism>
<dbReference type="OrthoDB" id="935812at2"/>
<keyword evidence="5" id="KW-1185">Reference proteome</keyword>
<evidence type="ECO:0000256" key="1">
    <source>
        <dbReference type="ARBA" id="ARBA00022737"/>
    </source>
</evidence>
<dbReference type="InterPro" id="IPR011990">
    <property type="entry name" value="TPR-like_helical_dom_sf"/>
</dbReference>
<dbReference type="SUPFAM" id="SSF48452">
    <property type="entry name" value="TPR-like"/>
    <property type="match status" value="1"/>
</dbReference>
<dbReference type="AlphaFoldDB" id="A0A0P7AYU5"/>
<keyword evidence="2 3" id="KW-0802">TPR repeat</keyword>
<reference evidence="4 5" key="1">
    <citation type="submission" date="2015-09" db="EMBL/GenBank/DDBJ databases">
        <title>Genome sequence of the marine flavobacterium Croceitalea dokdonensis DOKDO 023 that contains proton- and sodium-pumping rhodopsins.</title>
        <authorList>
            <person name="Kwon S.-K."/>
            <person name="Lee H.K."/>
            <person name="Kwak M.-J."/>
            <person name="Kim J.F."/>
        </authorList>
    </citation>
    <scope>NUCLEOTIDE SEQUENCE [LARGE SCALE GENOMIC DNA]</scope>
    <source>
        <strain evidence="4 5">DOKDO 023</strain>
    </source>
</reference>
<sequence length="238" mass="27798">MNRKDALKFYKLGRSLRQGSQESQYCFDLSIQSDNTFSYSYFEKSVPYNKRGDYSKGFALLNKAVELNPKMHLGYRGWLRLMKFKDYLGCIRDLEELQNISPKKMFAWGQNINCLLAISYYSIGKSQLASSKINIAIQQNSELATYYLYRAIIGLNLKNESVIDDLLKCIDINNQFAEAYFYLGKFYIKTGHRIEAIFSLKKALELIDKGEKMKNPYNEVFKEIYKSDCRTLLRQLSK</sequence>
<evidence type="ECO:0000313" key="5">
    <source>
        <dbReference type="Proteomes" id="UP000050280"/>
    </source>
</evidence>
<protein>
    <recommendedName>
        <fullName evidence="6">Tetratricopeptide repeat protein</fullName>
    </recommendedName>
</protein>
<dbReference type="Pfam" id="PF07719">
    <property type="entry name" value="TPR_2"/>
    <property type="match status" value="1"/>
</dbReference>
<feature type="repeat" description="TPR" evidence="3">
    <location>
        <begin position="177"/>
        <end position="210"/>
    </location>
</feature>
<evidence type="ECO:0000313" key="4">
    <source>
        <dbReference type="EMBL" id="KPM33409.1"/>
    </source>
</evidence>
<accession>A0A0P7AYU5</accession>
<evidence type="ECO:0000256" key="3">
    <source>
        <dbReference type="PROSITE-ProRule" id="PRU00339"/>
    </source>
</evidence>
<proteinExistence type="predicted"/>
<dbReference type="PANTHER" id="PTHR44858">
    <property type="entry name" value="TETRATRICOPEPTIDE REPEAT PROTEIN 6"/>
    <property type="match status" value="1"/>
</dbReference>
<evidence type="ECO:0008006" key="6">
    <source>
        <dbReference type="Google" id="ProtNLM"/>
    </source>
</evidence>
<dbReference type="PANTHER" id="PTHR44858:SF1">
    <property type="entry name" value="UDP-N-ACETYLGLUCOSAMINE--PEPTIDE N-ACETYLGLUCOSAMINYLTRANSFERASE SPINDLY-RELATED"/>
    <property type="match status" value="1"/>
</dbReference>
<keyword evidence="1" id="KW-0677">Repeat</keyword>
<dbReference type="SMART" id="SM00028">
    <property type="entry name" value="TPR"/>
    <property type="match status" value="2"/>
</dbReference>
<dbReference type="PROSITE" id="PS50005">
    <property type="entry name" value="TPR"/>
    <property type="match status" value="2"/>
</dbReference>
<dbReference type="RefSeq" id="WP_054557607.1">
    <property type="nucleotide sequence ID" value="NZ_LDJX01000001.1"/>
</dbReference>
<feature type="repeat" description="TPR" evidence="3">
    <location>
        <begin position="38"/>
        <end position="71"/>
    </location>
</feature>
<dbReference type="Gene3D" id="1.25.40.10">
    <property type="entry name" value="Tetratricopeptide repeat domain"/>
    <property type="match status" value="1"/>
</dbReference>
<dbReference type="InterPro" id="IPR019734">
    <property type="entry name" value="TPR_rpt"/>
</dbReference>
<dbReference type="InterPro" id="IPR013105">
    <property type="entry name" value="TPR_2"/>
</dbReference>
<dbReference type="InterPro" id="IPR050498">
    <property type="entry name" value="Ycf3"/>
</dbReference>
<dbReference type="STRING" id="1300341.I595_312"/>
<comment type="caution">
    <text evidence="4">The sequence shown here is derived from an EMBL/GenBank/DDBJ whole genome shotgun (WGS) entry which is preliminary data.</text>
</comment>
<dbReference type="Proteomes" id="UP000050280">
    <property type="component" value="Unassembled WGS sequence"/>
</dbReference>
<gene>
    <name evidence="4" type="ORF">I595_312</name>
</gene>
<name>A0A0P7AYU5_9FLAO</name>
<dbReference type="EMBL" id="LDJX01000001">
    <property type="protein sequence ID" value="KPM33409.1"/>
    <property type="molecule type" value="Genomic_DNA"/>
</dbReference>
<evidence type="ECO:0000256" key="2">
    <source>
        <dbReference type="ARBA" id="ARBA00022803"/>
    </source>
</evidence>